<dbReference type="EMBL" id="SDRB02004278">
    <property type="protein sequence ID" value="THG16130.1"/>
    <property type="molecule type" value="Genomic_DNA"/>
</dbReference>
<comment type="caution">
    <text evidence="1">The sequence shown here is derived from an EMBL/GenBank/DDBJ whole genome shotgun (WGS) entry which is preliminary data.</text>
</comment>
<keyword evidence="2" id="KW-1185">Reference proteome</keyword>
<gene>
    <name evidence="1" type="ORF">TEA_006572</name>
</gene>
<sequence length="191" mass="21680">MYGIHLCGLNEILSGSFWKAVFDVSTVRALDHISLPHTAHFGSLEAESDCLLLVSFEAVVSIALRLTFGLFLQNIPEDFGSEVYGYAQHCHSLPRHDNGMTITVSAFTTLYNVTCSVQDFRMFWEVESSDMITSQFVILTESNSIPTWEIFQLRTDCTVRAQDFVLVQLDRDMDSILSAQDHMFVLLDRRL</sequence>
<dbReference type="Proteomes" id="UP000306102">
    <property type="component" value="Unassembled WGS sequence"/>
</dbReference>
<accession>A0A4S4EI01</accession>
<organism evidence="1 2">
    <name type="scientific">Camellia sinensis var. sinensis</name>
    <name type="common">China tea</name>
    <dbReference type="NCBI Taxonomy" id="542762"/>
    <lineage>
        <taxon>Eukaryota</taxon>
        <taxon>Viridiplantae</taxon>
        <taxon>Streptophyta</taxon>
        <taxon>Embryophyta</taxon>
        <taxon>Tracheophyta</taxon>
        <taxon>Spermatophyta</taxon>
        <taxon>Magnoliopsida</taxon>
        <taxon>eudicotyledons</taxon>
        <taxon>Gunneridae</taxon>
        <taxon>Pentapetalae</taxon>
        <taxon>asterids</taxon>
        <taxon>Ericales</taxon>
        <taxon>Theaceae</taxon>
        <taxon>Camellia</taxon>
    </lineage>
</organism>
<proteinExistence type="predicted"/>
<protein>
    <submittedName>
        <fullName evidence="1">Uncharacterized protein</fullName>
    </submittedName>
</protein>
<reference evidence="1 2" key="1">
    <citation type="journal article" date="2018" name="Proc. Natl. Acad. Sci. U.S.A.">
        <title>Draft genome sequence of Camellia sinensis var. sinensis provides insights into the evolution of the tea genome and tea quality.</title>
        <authorList>
            <person name="Wei C."/>
            <person name="Yang H."/>
            <person name="Wang S."/>
            <person name="Zhao J."/>
            <person name="Liu C."/>
            <person name="Gao L."/>
            <person name="Xia E."/>
            <person name="Lu Y."/>
            <person name="Tai Y."/>
            <person name="She G."/>
            <person name="Sun J."/>
            <person name="Cao H."/>
            <person name="Tong W."/>
            <person name="Gao Q."/>
            <person name="Li Y."/>
            <person name="Deng W."/>
            <person name="Jiang X."/>
            <person name="Wang W."/>
            <person name="Chen Q."/>
            <person name="Zhang S."/>
            <person name="Li H."/>
            <person name="Wu J."/>
            <person name="Wang P."/>
            <person name="Li P."/>
            <person name="Shi C."/>
            <person name="Zheng F."/>
            <person name="Jian J."/>
            <person name="Huang B."/>
            <person name="Shan D."/>
            <person name="Shi M."/>
            <person name="Fang C."/>
            <person name="Yue Y."/>
            <person name="Li F."/>
            <person name="Li D."/>
            <person name="Wei S."/>
            <person name="Han B."/>
            <person name="Jiang C."/>
            <person name="Yin Y."/>
            <person name="Xia T."/>
            <person name="Zhang Z."/>
            <person name="Bennetzen J.L."/>
            <person name="Zhao S."/>
            <person name="Wan X."/>
        </authorList>
    </citation>
    <scope>NUCLEOTIDE SEQUENCE [LARGE SCALE GENOMIC DNA]</scope>
    <source>
        <strain evidence="2">cv. Shuchazao</strain>
        <tissue evidence="1">Leaf</tissue>
    </source>
</reference>
<name>A0A4S4EI01_CAMSN</name>
<dbReference type="AlphaFoldDB" id="A0A4S4EI01"/>
<evidence type="ECO:0000313" key="2">
    <source>
        <dbReference type="Proteomes" id="UP000306102"/>
    </source>
</evidence>
<evidence type="ECO:0000313" key="1">
    <source>
        <dbReference type="EMBL" id="THG16130.1"/>
    </source>
</evidence>